<dbReference type="RefSeq" id="WP_157035259.1">
    <property type="nucleotide sequence ID" value="NZ_AP023354.1"/>
</dbReference>
<proteinExistence type="predicted"/>
<protein>
    <submittedName>
        <fullName evidence="1">Uncharacterized protein</fullName>
    </submittedName>
</protein>
<gene>
    <name evidence="1" type="ORF">Asera_64250</name>
</gene>
<organism evidence="1 2">
    <name type="scientific">Actinocatenispora sera</name>
    <dbReference type="NCBI Taxonomy" id="390989"/>
    <lineage>
        <taxon>Bacteria</taxon>
        <taxon>Bacillati</taxon>
        <taxon>Actinomycetota</taxon>
        <taxon>Actinomycetes</taxon>
        <taxon>Micromonosporales</taxon>
        <taxon>Micromonosporaceae</taxon>
        <taxon>Actinocatenispora</taxon>
    </lineage>
</organism>
<evidence type="ECO:0000313" key="1">
    <source>
        <dbReference type="EMBL" id="BCJ32317.1"/>
    </source>
</evidence>
<evidence type="ECO:0000313" key="2">
    <source>
        <dbReference type="Proteomes" id="UP000680750"/>
    </source>
</evidence>
<name>A0A810LAN0_9ACTN</name>
<sequence>MQGAQLRRIGPEADRGEPVEHRGQLLAVHPYLLNRLGLVPGRRTGHPAERRCQLWTRELVGGQLEVRPMPTSSLVSTVGRRGDENAASVRPREFAATSNKGCALADMPPLVISDLFGLRPRTAERWATLASESWADYLNSLTVTSRDVASMKSNNSGRQRH</sequence>
<dbReference type="EMBL" id="AP023354">
    <property type="protein sequence ID" value="BCJ32317.1"/>
    <property type="molecule type" value="Genomic_DNA"/>
</dbReference>
<keyword evidence="2" id="KW-1185">Reference proteome</keyword>
<reference evidence="1" key="1">
    <citation type="submission" date="2020-08" db="EMBL/GenBank/DDBJ databases">
        <title>Whole genome shotgun sequence of Actinocatenispora sera NBRC 101916.</title>
        <authorList>
            <person name="Komaki H."/>
            <person name="Tamura T."/>
        </authorList>
    </citation>
    <scope>NUCLEOTIDE SEQUENCE</scope>
    <source>
        <strain evidence="1">NBRC 101916</strain>
    </source>
</reference>
<dbReference type="OrthoDB" id="3405537at2"/>
<dbReference type="AlphaFoldDB" id="A0A810LAN0"/>
<accession>A0A810LAN0</accession>
<dbReference type="KEGG" id="aser:Asera_64250"/>
<dbReference type="Proteomes" id="UP000680750">
    <property type="component" value="Chromosome"/>
</dbReference>